<evidence type="ECO:0000313" key="2">
    <source>
        <dbReference type="EMBL" id="KKN40959.1"/>
    </source>
</evidence>
<gene>
    <name evidence="2" type="ORF">LCGC14_0727910</name>
</gene>
<accession>A0A0F9QEK8</accession>
<organism evidence="2">
    <name type="scientific">marine sediment metagenome</name>
    <dbReference type="NCBI Taxonomy" id="412755"/>
    <lineage>
        <taxon>unclassified sequences</taxon>
        <taxon>metagenomes</taxon>
        <taxon>ecological metagenomes</taxon>
    </lineage>
</organism>
<dbReference type="Gene3D" id="3.40.50.150">
    <property type="entry name" value="Vaccinia Virus protein VP39"/>
    <property type="match status" value="1"/>
</dbReference>
<sequence length="578" mass="61058">RWTLAAAYASRMLPQIFRPDDPLLQVTLAPEDKRTLERLVADLPTDVFTADDSLGWCYQFWQTKRKEEVNKSEVKIGADELPAVTQLFTEDYMVRFLLHNSLGAWWSGKQQSSGSTEDQLRKTLSDTLEDYEFDYLRFVEDDGTWKPASGTFDGWPGKAADLKILDPCCGSGHFLVVVFELMAFAINVTIAAMSSLITLITLGPVGILAAIVAVVVGFDLFGVVVKKTLGAVDSGFNAARGAIVGTADAIVGIKDAVVSTGAGVRSFGQTIRQTFAGAFAVVKSGFRTLVVDVGASWKTLQVLLSTGNFSEAWKLGITLAKLEWVKFKHWMLNLWDSIAPSVNKAIVAAADSIGGTLANLKIGWGNIWDTLLSGLRTFLSALDTALGEIQLRIVTIQAFFGEDTSKSGLPPLLTGLVPAGRSAEEKKTEDAAAIAQGKSVAEAIKTALVTGEKTPAELVAAIAAREKELADAINDHKDALVAAKKAAEEAVKKQQAGAGGAGAGGVGGRGGGGGAVAALAAPIGIALTATHSAAAARISGFQPGGPQQKMADGIQRIAELNEKQLESLDKFLAGWRVA</sequence>
<dbReference type="InterPro" id="IPR029063">
    <property type="entry name" value="SAM-dependent_MTases_sf"/>
</dbReference>
<evidence type="ECO:0000256" key="1">
    <source>
        <dbReference type="SAM" id="Phobius"/>
    </source>
</evidence>
<protein>
    <recommendedName>
        <fullName evidence="3">DNA methylase adenine-specific domain-containing protein</fullName>
    </recommendedName>
</protein>
<dbReference type="EMBL" id="LAZR01001676">
    <property type="protein sequence ID" value="KKN40959.1"/>
    <property type="molecule type" value="Genomic_DNA"/>
</dbReference>
<feature type="transmembrane region" description="Helical" evidence="1">
    <location>
        <begin position="205"/>
        <end position="225"/>
    </location>
</feature>
<keyword evidence="1" id="KW-0812">Transmembrane</keyword>
<feature type="transmembrane region" description="Helical" evidence="1">
    <location>
        <begin position="172"/>
        <end position="193"/>
    </location>
</feature>
<keyword evidence="1" id="KW-0472">Membrane</keyword>
<reference evidence="2" key="1">
    <citation type="journal article" date="2015" name="Nature">
        <title>Complex archaea that bridge the gap between prokaryotes and eukaryotes.</title>
        <authorList>
            <person name="Spang A."/>
            <person name="Saw J.H."/>
            <person name="Jorgensen S.L."/>
            <person name="Zaremba-Niedzwiedzka K."/>
            <person name="Martijn J."/>
            <person name="Lind A.E."/>
            <person name="van Eijk R."/>
            <person name="Schleper C."/>
            <person name="Guy L."/>
            <person name="Ettema T.J."/>
        </authorList>
    </citation>
    <scope>NUCLEOTIDE SEQUENCE</scope>
</reference>
<feature type="non-terminal residue" evidence="2">
    <location>
        <position position="1"/>
    </location>
</feature>
<dbReference type="AlphaFoldDB" id="A0A0F9QEK8"/>
<evidence type="ECO:0008006" key="3">
    <source>
        <dbReference type="Google" id="ProtNLM"/>
    </source>
</evidence>
<comment type="caution">
    <text evidence="2">The sequence shown here is derived from an EMBL/GenBank/DDBJ whole genome shotgun (WGS) entry which is preliminary data.</text>
</comment>
<name>A0A0F9QEK8_9ZZZZ</name>
<proteinExistence type="predicted"/>
<keyword evidence="1" id="KW-1133">Transmembrane helix</keyword>
<dbReference type="SUPFAM" id="SSF53335">
    <property type="entry name" value="S-adenosyl-L-methionine-dependent methyltransferases"/>
    <property type="match status" value="1"/>
</dbReference>